<comment type="caution">
    <text evidence="2">The sequence shown here is derived from an EMBL/GenBank/DDBJ whole genome shotgun (WGS) entry which is preliminary data.</text>
</comment>
<protein>
    <submittedName>
        <fullName evidence="2">Uncharacterized protein</fullName>
    </submittedName>
</protein>
<keyword evidence="1" id="KW-0472">Membrane</keyword>
<reference evidence="2 3" key="1">
    <citation type="journal article" date="2014" name="Am. J. Bot.">
        <title>Genome assembly and annotation for red clover (Trifolium pratense; Fabaceae).</title>
        <authorList>
            <person name="Istvanek J."/>
            <person name="Jaros M."/>
            <person name="Krenek A."/>
            <person name="Repkova J."/>
        </authorList>
    </citation>
    <scope>NUCLEOTIDE SEQUENCE [LARGE SCALE GENOMIC DNA]</scope>
    <source>
        <strain evidence="3">cv. Tatra</strain>
        <tissue evidence="2">Young leaves</tissue>
    </source>
</reference>
<evidence type="ECO:0000313" key="3">
    <source>
        <dbReference type="Proteomes" id="UP000236291"/>
    </source>
</evidence>
<dbReference type="Proteomes" id="UP000236291">
    <property type="component" value="Unassembled WGS sequence"/>
</dbReference>
<proteinExistence type="predicted"/>
<feature type="transmembrane region" description="Helical" evidence="1">
    <location>
        <begin position="32"/>
        <end position="56"/>
    </location>
</feature>
<accession>A0A2K3KI02</accession>
<keyword evidence="1" id="KW-0812">Transmembrane</keyword>
<keyword evidence="1" id="KW-1133">Transmembrane helix</keyword>
<evidence type="ECO:0000313" key="2">
    <source>
        <dbReference type="EMBL" id="PNX65908.1"/>
    </source>
</evidence>
<dbReference type="EMBL" id="ASHM01097130">
    <property type="protein sequence ID" value="PNX65908.1"/>
    <property type="molecule type" value="Genomic_DNA"/>
</dbReference>
<evidence type="ECO:0000256" key="1">
    <source>
        <dbReference type="SAM" id="Phobius"/>
    </source>
</evidence>
<dbReference type="AlphaFoldDB" id="A0A2K3KI02"/>
<name>A0A2K3KI02_TRIPR</name>
<reference evidence="2 3" key="2">
    <citation type="journal article" date="2017" name="Front. Plant Sci.">
        <title>Gene Classification and Mining of Molecular Markers Useful in Red Clover (Trifolium pratense) Breeding.</title>
        <authorList>
            <person name="Istvanek J."/>
            <person name="Dluhosova J."/>
            <person name="Dluhos P."/>
            <person name="Patkova L."/>
            <person name="Nedelnik J."/>
            <person name="Repkova J."/>
        </authorList>
    </citation>
    <scope>NUCLEOTIDE SEQUENCE [LARGE SCALE GENOMIC DNA]</scope>
    <source>
        <strain evidence="3">cv. Tatra</strain>
        <tissue evidence="2">Young leaves</tissue>
    </source>
</reference>
<feature type="transmembrane region" description="Helical" evidence="1">
    <location>
        <begin position="77"/>
        <end position="102"/>
    </location>
</feature>
<gene>
    <name evidence="2" type="ORF">L195_g054779</name>
</gene>
<sequence length="170" mass="19024">MEGTKFRRSDAAASPLIHHCSYSGQPPRTPPIPIGVLCLWFLTNGCVLYCEGAFGLRYSNRRRGVPAVTPPPLVFCYYRFSLWFSSLLFFCYCESIGVFFVLNCVRESIVSRLSGFSWIELCKDWDLPWSILAANVSSGYSHDTALPAPVLSPQRKSFAQALQNVCDVPV</sequence>
<organism evidence="2 3">
    <name type="scientific">Trifolium pratense</name>
    <name type="common">Red clover</name>
    <dbReference type="NCBI Taxonomy" id="57577"/>
    <lineage>
        <taxon>Eukaryota</taxon>
        <taxon>Viridiplantae</taxon>
        <taxon>Streptophyta</taxon>
        <taxon>Embryophyta</taxon>
        <taxon>Tracheophyta</taxon>
        <taxon>Spermatophyta</taxon>
        <taxon>Magnoliopsida</taxon>
        <taxon>eudicotyledons</taxon>
        <taxon>Gunneridae</taxon>
        <taxon>Pentapetalae</taxon>
        <taxon>rosids</taxon>
        <taxon>fabids</taxon>
        <taxon>Fabales</taxon>
        <taxon>Fabaceae</taxon>
        <taxon>Papilionoideae</taxon>
        <taxon>50 kb inversion clade</taxon>
        <taxon>NPAAA clade</taxon>
        <taxon>Hologalegina</taxon>
        <taxon>IRL clade</taxon>
        <taxon>Trifolieae</taxon>
        <taxon>Trifolium</taxon>
    </lineage>
</organism>
<feature type="non-terminal residue" evidence="2">
    <location>
        <position position="170"/>
    </location>
</feature>